<gene>
    <name evidence="2" type="primary">fhaB</name>
    <name evidence="2" type="ORF">SNAT2548_LOCUS8674</name>
</gene>
<feature type="compositionally biased region" description="Low complexity" evidence="1">
    <location>
        <begin position="71"/>
        <end position="80"/>
    </location>
</feature>
<feature type="region of interest" description="Disordered" evidence="1">
    <location>
        <begin position="682"/>
        <end position="704"/>
    </location>
</feature>
<protein>
    <submittedName>
        <fullName evidence="2">FhaB protein</fullName>
    </submittedName>
</protein>
<feature type="compositionally biased region" description="Basic and acidic residues" evidence="1">
    <location>
        <begin position="33"/>
        <end position="56"/>
    </location>
</feature>
<feature type="compositionally biased region" description="Low complexity" evidence="1">
    <location>
        <begin position="346"/>
        <end position="355"/>
    </location>
</feature>
<evidence type="ECO:0000313" key="3">
    <source>
        <dbReference type="Proteomes" id="UP000604046"/>
    </source>
</evidence>
<feature type="compositionally biased region" description="Pro residues" evidence="1">
    <location>
        <begin position="224"/>
        <end position="243"/>
    </location>
</feature>
<dbReference type="Proteomes" id="UP000604046">
    <property type="component" value="Unassembled WGS sequence"/>
</dbReference>
<dbReference type="CDD" id="cd00029">
    <property type="entry name" value="C1"/>
    <property type="match status" value="1"/>
</dbReference>
<organism evidence="2 3">
    <name type="scientific">Symbiodinium natans</name>
    <dbReference type="NCBI Taxonomy" id="878477"/>
    <lineage>
        <taxon>Eukaryota</taxon>
        <taxon>Sar</taxon>
        <taxon>Alveolata</taxon>
        <taxon>Dinophyceae</taxon>
        <taxon>Suessiales</taxon>
        <taxon>Symbiodiniaceae</taxon>
        <taxon>Symbiodinium</taxon>
    </lineage>
</organism>
<reference evidence="2" key="1">
    <citation type="submission" date="2021-02" db="EMBL/GenBank/DDBJ databases">
        <authorList>
            <person name="Dougan E. K."/>
            <person name="Rhodes N."/>
            <person name="Thang M."/>
            <person name="Chan C."/>
        </authorList>
    </citation>
    <scope>NUCLEOTIDE SEQUENCE</scope>
</reference>
<feature type="compositionally biased region" description="Low complexity" evidence="1">
    <location>
        <begin position="164"/>
        <end position="210"/>
    </location>
</feature>
<keyword evidence="3" id="KW-1185">Reference proteome</keyword>
<feature type="region of interest" description="Disordered" evidence="1">
    <location>
        <begin position="1"/>
        <end position="91"/>
    </location>
</feature>
<sequence>MHSPSHSPTRRPRFSDGSPDFEDRGRRNSGSVDRIDRYRESSRARESSRPPDDSRARKLSLGPAPPRRALSSSGSFDLSSPKGMEGGIGFSSMSSQWAATAQLFESSLQNSLCLTPSSCSSTTRTAPFRTPTPPPQRARAKANDGNSSDYSDDFEAPPRPALPAAPTAPAAPAAPVAPAARAPAALAPSAPAAPTAPVAPIAPVAPQIPAQLPPPARPVLAPAPASPAPPTPQLPAPPTPSVPVAPLAPATIRPPPVAPATPATPGPAAPGAPVAPIAPAAPFPPAAPMPPPPSPYLQDTFAGEATRDDASLLRILEEVSPPDPPPPPRSLSASRSPRPARKSPRSPRSPSSPKSPSRKGFSDAYSTEAAGKVHVVVQHLTELCEPISTALCLSDLILEKDVKVAGVLLRKGMRLVPWKGLESCHSYTSLLHSLEKSLQLTFEWPQVTPPVPDLLFVPYEWRCPQCLEPLPMQVPEACSAVALLRSAVPGVDDFIDGPPRNLWQISEMDSVPKQKLQEHVLKDTSDWASTTELRCSACHQSIWNLWNPPAYRCDRCGLAVCPQCLYNSKRLHQPLCCPPTRSSAGDTCRLLAAHLHKPFDLSPLLDVGSLARCPDSAAGRLLQRKAGRLIPLREAAEYYGRAALLHAKAEKLRGQGLLGASQPMERQHLLHEAREALGTALHGLRGPRGASKKPKTDPEQRAVSAPDPRVWYLLGLVMCSLGSPEEGRHAYRQALCHLPMGIFAHAVHFNSALIHSRSATAGNSAAEAAAKRALHEFRRCCRGMLGRRDEMDGGRSCKLCGTCFCTEL</sequence>
<dbReference type="OrthoDB" id="440783at2759"/>
<comment type="caution">
    <text evidence="2">The sequence shown here is derived from an EMBL/GenBank/DDBJ whole genome shotgun (WGS) entry which is preliminary data.</text>
</comment>
<dbReference type="EMBL" id="CAJNDS010000647">
    <property type="protein sequence ID" value="CAE7225353.1"/>
    <property type="molecule type" value="Genomic_DNA"/>
</dbReference>
<accession>A0A812KK23</accession>
<evidence type="ECO:0000313" key="2">
    <source>
        <dbReference type="EMBL" id="CAE7225353.1"/>
    </source>
</evidence>
<dbReference type="AlphaFoldDB" id="A0A812KK23"/>
<feature type="region of interest" description="Disordered" evidence="1">
    <location>
        <begin position="112"/>
        <end position="277"/>
    </location>
</feature>
<proteinExistence type="predicted"/>
<feature type="compositionally biased region" description="Pro residues" evidence="1">
    <location>
        <begin position="252"/>
        <end position="270"/>
    </location>
</feature>
<name>A0A812KK23_9DINO</name>
<feature type="region of interest" description="Disordered" evidence="1">
    <location>
        <begin position="317"/>
        <end position="364"/>
    </location>
</feature>
<evidence type="ECO:0000256" key="1">
    <source>
        <dbReference type="SAM" id="MobiDB-lite"/>
    </source>
</evidence>
<feature type="compositionally biased region" description="Low complexity" evidence="1">
    <location>
        <begin position="112"/>
        <end position="129"/>
    </location>
</feature>